<gene>
    <name evidence="2" type="ORF">RND81_03G118700</name>
</gene>
<reference evidence="2 3" key="1">
    <citation type="submission" date="2024-03" db="EMBL/GenBank/DDBJ databases">
        <title>WGS assembly of Saponaria officinalis var. Norfolk2.</title>
        <authorList>
            <person name="Jenkins J."/>
            <person name="Shu S."/>
            <person name="Grimwood J."/>
            <person name="Barry K."/>
            <person name="Goodstein D."/>
            <person name="Schmutz J."/>
            <person name="Leebens-Mack J."/>
            <person name="Osbourn A."/>
        </authorList>
    </citation>
    <scope>NUCLEOTIDE SEQUENCE [LARGE SCALE GENOMIC DNA]</scope>
    <source>
        <strain evidence="3">cv. Norfolk2</strain>
        <strain evidence="2">JIC</strain>
        <tissue evidence="2">Leaf</tissue>
    </source>
</reference>
<dbReference type="EMBL" id="JBDFQZ010000003">
    <property type="protein sequence ID" value="KAK9741635.1"/>
    <property type="molecule type" value="Genomic_DNA"/>
</dbReference>
<dbReference type="PROSITE" id="PS50181">
    <property type="entry name" value="FBOX"/>
    <property type="match status" value="1"/>
</dbReference>
<dbReference type="InterPro" id="IPR050796">
    <property type="entry name" value="SCF_F-box_component"/>
</dbReference>
<dbReference type="NCBIfam" id="TIGR01640">
    <property type="entry name" value="F_box_assoc_1"/>
    <property type="match status" value="1"/>
</dbReference>
<keyword evidence="3" id="KW-1185">Reference proteome</keyword>
<organism evidence="2 3">
    <name type="scientific">Saponaria officinalis</name>
    <name type="common">Common soapwort</name>
    <name type="synonym">Lychnis saponaria</name>
    <dbReference type="NCBI Taxonomy" id="3572"/>
    <lineage>
        <taxon>Eukaryota</taxon>
        <taxon>Viridiplantae</taxon>
        <taxon>Streptophyta</taxon>
        <taxon>Embryophyta</taxon>
        <taxon>Tracheophyta</taxon>
        <taxon>Spermatophyta</taxon>
        <taxon>Magnoliopsida</taxon>
        <taxon>eudicotyledons</taxon>
        <taxon>Gunneridae</taxon>
        <taxon>Pentapetalae</taxon>
        <taxon>Caryophyllales</taxon>
        <taxon>Caryophyllaceae</taxon>
        <taxon>Caryophylleae</taxon>
        <taxon>Saponaria</taxon>
    </lineage>
</organism>
<dbReference type="InterPro" id="IPR036047">
    <property type="entry name" value="F-box-like_dom_sf"/>
</dbReference>
<dbReference type="PANTHER" id="PTHR31672">
    <property type="entry name" value="BNACNNG10540D PROTEIN"/>
    <property type="match status" value="1"/>
</dbReference>
<dbReference type="EMBL" id="JBDFQZ010000003">
    <property type="protein sequence ID" value="KAK9741636.1"/>
    <property type="molecule type" value="Genomic_DNA"/>
</dbReference>
<evidence type="ECO:0000259" key="1">
    <source>
        <dbReference type="PROSITE" id="PS50181"/>
    </source>
</evidence>
<dbReference type="SUPFAM" id="SSF50965">
    <property type="entry name" value="Galactose oxidase, central domain"/>
    <property type="match status" value="1"/>
</dbReference>
<dbReference type="CDD" id="cd22157">
    <property type="entry name" value="F-box_AtFBW1-like"/>
    <property type="match status" value="1"/>
</dbReference>
<dbReference type="PANTHER" id="PTHR31672:SF13">
    <property type="entry name" value="F-BOX PROTEIN CPR30-LIKE"/>
    <property type="match status" value="1"/>
</dbReference>
<dbReference type="AlphaFoldDB" id="A0AAW1LZQ2"/>
<dbReference type="SMART" id="SM00256">
    <property type="entry name" value="FBOX"/>
    <property type="match status" value="1"/>
</dbReference>
<sequence length="405" mass="46845">MAALPQELIFDILSRLPVKSLLRFKSVCKRWYSMIHDNEFIAVHLERSRNRHFYLLQAIEWLPAPDNFELITDIQFPIPTYRLIEDPDPSKSYQRHIFALVQAHKLDEAIHVETPNPKITNIASKFNGRRYLDVDIVGSIDGLVCLTFNWGKCIVIWNPSTSQYYRVPDAKIPFKGSLDCSFGFAKHNGHKVVRVLSDHAGGQLLSSKVRAEVYNLQTKTWTEIANPPQVLFSQRICGTILKGVPYWPMDFDVYASEKSEWIISFCASKDTFSVFKRPDFAIGEDEFTWKLGTMLDGLVTFVQKRDFSIDVWEKMNDEVGDKVSWRKLLALGPVAGIENWVGCWKNGEFLVSDDHEYALDKEMFLYDVWSQETKTFPEIRPEDEQRSSIEVCLYSESLILPWYSS</sequence>
<feature type="domain" description="F-box" evidence="1">
    <location>
        <begin position="1"/>
        <end position="44"/>
    </location>
</feature>
<dbReference type="InterPro" id="IPR011043">
    <property type="entry name" value="Gal_Oxase/kelch_b-propeller"/>
</dbReference>
<comment type="caution">
    <text evidence="2">The sequence shown here is derived from an EMBL/GenBank/DDBJ whole genome shotgun (WGS) entry which is preliminary data.</text>
</comment>
<dbReference type="InterPro" id="IPR006527">
    <property type="entry name" value="F-box-assoc_dom_typ1"/>
</dbReference>
<name>A0AAW1LZQ2_SAPOF</name>
<dbReference type="InterPro" id="IPR017451">
    <property type="entry name" value="F-box-assoc_interact_dom"/>
</dbReference>
<evidence type="ECO:0000313" key="3">
    <source>
        <dbReference type="Proteomes" id="UP001443914"/>
    </source>
</evidence>
<accession>A0AAW1LZQ2</accession>
<dbReference type="Gene3D" id="1.20.1280.50">
    <property type="match status" value="1"/>
</dbReference>
<dbReference type="Pfam" id="PF12937">
    <property type="entry name" value="F-box-like"/>
    <property type="match status" value="1"/>
</dbReference>
<dbReference type="Proteomes" id="UP001443914">
    <property type="component" value="Unassembled WGS sequence"/>
</dbReference>
<dbReference type="SUPFAM" id="SSF81383">
    <property type="entry name" value="F-box domain"/>
    <property type="match status" value="1"/>
</dbReference>
<dbReference type="InterPro" id="IPR001810">
    <property type="entry name" value="F-box_dom"/>
</dbReference>
<dbReference type="Pfam" id="PF07734">
    <property type="entry name" value="FBA_1"/>
    <property type="match status" value="1"/>
</dbReference>
<evidence type="ECO:0000313" key="2">
    <source>
        <dbReference type="EMBL" id="KAK9741639.1"/>
    </source>
</evidence>
<proteinExistence type="predicted"/>
<dbReference type="EMBL" id="JBDFQZ010000003">
    <property type="protein sequence ID" value="KAK9741637.1"/>
    <property type="molecule type" value="Genomic_DNA"/>
</dbReference>
<dbReference type="EMBL" id="JBDFQZ010000003">
    <property type="protein sequence ID" value="KAK9741639.1"/>
    <property type="molecule type" value="Genomic_DNA"/>
</dbReference>
<dbReference type="EMBL" id="JBDFQZ010000003">
    <property type="protein sequence ID" value="KAK9741638.1"/>
    <property type="molecule type" value="Genomic_DNA"/>
</dbReference>
<protein>
    <recommendedName>
        <fullName evidence="1">F-box domain-containing protein</fullName>
    </recommendedName>
</protein>
<dbReference type="EMBL" id="JBDFQZ010000003">
    <property type="protein sequence ID" value="KAK9741640.1"/>
    <property type="molecule type" value="Genomic_DNA"/>
</dbReference>